<protein>
    <submittedName>
        <fullName evidence="3">Putative DMT superfamily transporter inner membrane protein</fullName>
    </submittedName>
</protein>
<reference evidence="3" key="1">
    <citation type="submission" date="2016-10" db="EMBL/GenBank/DDBJ databases">
        <title>Sequence of Gallionella enrichment culture.</title>
        <authorList>
            <person name="Poehlein A."/>
            <person name="Muehling M."/>
            <person name="Daniel R."/>
        </authorList>
    </citation>
    <scope>NUCLEOTIDE SEQUENCE</scope>
</reference>
<dbReference type="PROSITE" id="PS51257">
    <property type="entry name" value="PROKAR_LIPOPROTEIN"/>
    <property type="match status" value="1"/>
</dbReference>
<keyword evidence="1" id="KW-0812">Transmembrane</keyword>
<dbReference type="AlphaFoldDB" id="A0A1J5R163"/>
<accession>A0A1J5R163</accession>
<feature type="transmembrane region" description="Helical" evidence="1">
    <location>
        <begin position="186"/>
        <end position="206"/>
    </location>
</feature>
<dbReference type="SUPFAM" id="SSF103481">
    <property type="entry name" value="Multidrug resistance efflux transporter EmrE"/>
    <property type="match status" value="2"/>
</dbReference>
<gene>
    <name evidence="3" type="ORF">GALL_284600</name>
</gene>
<feature type="transmembrane region" description="Helical" evidence="1">
    <location>
        <begin position="132"/>
        <end position="150"/>
    </location>
</feature>
<dbReference type="Pfam" id="PF00892">
    <property type="entry name" value="EamA"/>
    <property type="match status" value="2"/>
</dbReference>
<name>A0A1J5R163_9ZZZZ</name>
<comment type="caution">
    <text evidence="3">The sequence shown here is derived from an EMBL/GenBank/DDBJ whole genome shotgun (WGS) entry which is preliminary data.</text>
</comment>
<feature type="domain" description="EamA" evidence="2">
    <location>
        <begin position="158"/>
        <end position="276"/>
    </location>
</feature>
<organism evidence="3">
    <name type="scientific">mine drainage metagenome</name>
    <dbReference type="NCBI Taxonomy" id="410659"/>
    <lineage>
        <taxon>unclassified sequences</taxon>
        <taxon>metagenomes</taxon>
        <taxon>ecological metagenomes</taxon>
    </lineage>
</organism>
<feature type="transmembrane region" description="Helical" evidence="1">
    <location>
        <begin position="251"/>
        <end position="270"/>
    </location>
</feature>
<dbReference type="InterPro" id="IPR000620">
    <property type="entry name" value="EamA_dom"/>
</dbReference>
<sequence>MRSIVSSAPRQAGGGICVAALLAIACWAYAPTGIRIALLSYTPSQVALLRLVVASLMFFGVASAKGVARVRAGDLGWIASLAWFGVAAHHLALNQGQQWVSAGAASCLAQTAPIFTVLLARPVLGEVVSPRHWGCVLLGLGGAGVIIGGASELSASWFGGALVLLAASSWGVYFTLQRRAAWRMDAVSVSCYTIWAGTLMLIPFGWQGLGGRLAHASTSSDLAIVALGIFPSAVAYVAWSHVLRHVEASRASPLLFAIPPVAMLIALPVLHETPGPELLPKRRRGTSA</sequence>
<evidence type="ECO:0000313" key="3">
    <source>
        <dbReference type="EMBL" id="OIQ89656.1"/>
    </source>
</evidence>
<feature type="transmembrane region" description="Helical" evidence="1">
    <location>
        <begin position="75"/>
        <end position="93"/>
    </location>
</feature>
<keyword evidence="1" id="KW-0472">Membrane</keyword>
<feature type="transmembrane region" description="Helical" evidence="1">
    <location>
        <begin position="99"/>
        <end position="120"/>
    </location>
</feature>
<keyword evidence="1" id="KW-1133">Transmembrane helix</keyword>
<feature type="transmembrane region" description="Helical" evidence="1">
    <location>
        <begin position="156"/>
        <end position="174"/>
    </location>
</feature>
<feature type="transmembrane region" description="Helical" evidence="1">
    <location>
        <begin position="222"/>
        <end position="239"/>
    </location>
</feature>
<dbReference type="PANTHER" id="PTHR12715">
    <property type="entry name" value="TRANSPORTER, DRUG/METABOLITE EXPORTER FAMILY"/>
    <property type="match status" value="1"/>
</dbReference>
<dbReference type="InterPro" id="IPR037185">
    <property type="entry name" value="EmrE-like"/>
</dbReference>
<dbReference type="InterPro" id="IPR052756">
    <property type="entry name" value="Alkyne_AA_exporter"/>
</dbReference>
<dbReference type="GO" id="GO:0016020">
    <property type="term" value="C:membrane"/>
    <property type="evidence" value="ECO:0007669"/>
    <property type="project" value="InterPro"/>
</dbReference>
<evidence type="ECO:0000259" key="2">
    <source>
        <dbReference type="Pfam" id="PF00892"/>
    </source>
</evidence>
<dbReference type="PANTHER" id="PTHR12715:SF4">
    <property type="entry name" value="EAMA DOMAIN-CONTAINING PROTEIN"/>
    <property type="match status" value="1"/>
</dbReference>
<feature type="transmembrane region" description="Helical" evidence="1">
    <location>
        <begin position="12"/>
        <end position="30"/>
    </location>
</feature>
<dbReference type="EMBL" id="MLJW01000321">
    <property type="protein sequence ID" value="OIQ89656.1"/>
    <property type="molecule type" value="Genomic_DNA"/>
</dbReference>
<feature type="domain" description="EamA" evidence="2">
    <location>
        <begin position="17"/>
        <end position="147"/>
    </location>
</feature>
<proteinExistence type="predicted"/>
<evidence type="ECO:0000256" key="1">
    <source>
        <dbReference type="SAM" id="Phobius"/>
    </source>
</evidence>
<feature type="transmembrane region" description="Helical" evidence="1">
    <location>
        <begin position="42"/>
        <end position="63"/>
    </location>
</feature>